<dbReference type="SUPFAM" id="SSF53383">
    <property type="entry name" value="PLP-dependent transferases"/>
    <property type="match status" value="1"/>
</dbReference>
<comment type="caution">
    <text evidence="8">The sequence shown here is derived from an EMBL/GenBank/DDBJ whole genome shotgun (WGS) entry which is preliminary data.</text>
</comment>
<dbReference type="Gene3D" id="3.40.640.10">
    <property type="entry name" value="Type I PLP-dependent aspartate aminotransferase-like (Major domain)"/>
    <property type="match status" value="1"/>
</dbReference>
<dbReference type="PANTHER" id="PTHR46383:SF1">
    <property type="entry name" value="ASPARTATE AMINOTRANSFERASE"/>
    <property type="match status" value="1"/>
</dbReference>
<evidence type="ECO:0000313" key="8">
    <source>
        <dbReference type="EMBL" id="GFI40924.1"/>
    </source>
</evidence>
<dbReference type="PROSITE" id="PS00105">
    <property type="entry name" value="AA_TRANSFER_CLASS_1"/>
    <property type="match status" value="1"/>
</dbReference>
<evidence type="ECO:0000256" key="5">
    <source>
        <dbReference type="ARBA" id="ARBA00022898"/>
    </source>
</evidence>
<dbReference type="Proteomes" id="UP000490821">
    <property type="component" value="Unassembled WGS sequence"/>
</dbReference>
<dbReference type="GO" id="GO:0008483">
    <property type="term" value="F:transaminase activity"/>
    <property type="evidence" value="ECO:0007669"/>
    <property type="project" value="UniProtKB-KW"/>
</dbReference>
<protein>
    <recommendedName>
        <fullName evidence="6">Aminotransferase</fullName>
        <ecNumber evidence="6">2.6.1.-</ecNumber>
    </recommendedName>
</protein>
<dbReference type="InterPro" id="IPR015424">
    <property type="entry name" value="PyrdxlP-dep_Trfase"/>
</dbReference>
<dbReference type="Gene3D" id="3.90.1150.10">
    <property type="entry name" value="Aspartate Aminotransferase, domain 1"/>
    <property type="match status" value="1"/>
</dbReference>
<dbReference type="EC" id="2.6.1.-" evidence="6"/>
<dbReference type="Pfam" id="PF00155">
    <property type="entry name" value="Aminotran_1_2"/>
    <property type="match status" value="1"/>
</dbReference>
<evidence type="ECO:0000256" key="3">
    <source>
        <dbReference type="ARBA" id="ARBA00022576"/>
    </source>
</evidence>
<feature type="domain" description="Aminotransferase class I/classII large" evidence="7">
    <location>
        <begin position="52"/>
        <end position="386"/>
    </location>
</feature>
<evidence type="ECO:0000256" key="4">
    <source>
        <dbReference type="ARBA" id="ARBA00022679"/>
    </source>
</evidence>
<keyword evidence="3 6" id="KW-0032">Aminotransferase</keyword>
<evidence type="ECO:0000259" key="7">
    <source>
        <dbReference type="Pfam" id="PF00155"/>
    </source>
</evidence>
<reference evidence="8 9" key="1">
    <citation type="journal article" date="2020" name="Microbiome">
        <title>Single-cell genomics of uncultured bacteria reveals dietary fiber responders in the mouse gut microbiota.</title>
        <authorList>
            <person name="Chijiiwa R."/>
            <person name="Hosokawa M."/>
            <person name="Kogawa M."/>
            <person name="Nishikawa Y."/>
            <person name="Ide K."/>
            <person name="Sakanashi C."/>
            <person name="Takahashi K."/>
            <person name="Takeyama H."/>
        </authorList>
    </citation>
    <scope>NUCLEOTIDE SEQUENCE [LARGE SCALE GENOMIC DNA]</scope>
    <source>
        <strain evidence="8">IMSAGC_017</strain>
    </source>
</reference>
<dbReference type="InterPro" id="IPR015422">
    <property type="entry name" value="PyrdxlP-dep_Trfase_small"/>
</dbReference>
<dbReference type="InterPro" id="IPR004839">
    <property type="entry name" value="Aminotransferase_I/II_large"/>
</dbReference>
<dbReference type="PANTHER" id="PTHR46383">
    <property type="entry name" value="ASPARTATE AMINOTRANSFERASE"/>
    <property type="match status" value="1"/>
</dbReference>
<dbReference type="GO" id="GO:0006520">
    <property type="term" value="P:amino acid metabolic process"/>
    <property type="evidence" value="ECO:0007669"/>
    <property type="project" value="InterPro"/>
</dbReference>
<gene>
    <name evidence="8" type="primary">aruH</name>
    <name evidence="8" type="ORF">IMSAGC017_00964</name>
</gene>
<comment type="cofactor">
    <cofactor evidence="1 6">
        <name>pyridoxal 5'-phosphate</name>
        <dbReference type="ChEBI" id="CHEBI:597326"/>
    </cofactor>
</comment>
<evidence type="ECO:0000256" key="6">
    <source>
        <dbReference type="RuleBase" id="RU000481"/>
    </source>
</evidence>
<evidence type="ECO:0000256" key="2">
    <source>
        <dbReference type="ARBA" id="ARBA00007441"/>
    </source>
</evidence>
<dbReference type="AlphaFoldDB" id="A0A829ZD47"/>
<dbReference type="CDD" id="cd00609">
    <property type="entry name" value="AAT_like"/>
    <property type="match status" value="1"/>
</dbReference>
<organism evidence="8 9">
    <name type="scientific">Thomasclavelia cocleata</name>
    <dbReference type="NCBI Taxonomy" id="69824"/>
    <lineage>
        <taxon>Bacteria</taxon>
        <taxon>Bacillati</taxon>
        <taxon>Bacillota</taxon>
        <taxon>Erysipelotrichia</taxon>
        <taxon>Erysipelotrichales</taxon>
        <taxon>Coprobacillaceae</taxon>
        <taxon>Thomasclavelia</taxon>
    </lineage>
</organism>
<evidence type="ECO:0000313" key="9">
    <source>
        <dbReference type="Proteomes" id="UP000490821"/>
    </source>
</evidence>
<keyword evidence="8" id="KW-0670">Pyruvate</keyword>
<proteinExistence type="inferred from homology"/>
<dbReference type="InterPro" id="IPR004838">
    <property type="entry name" value="NHTrfase_class1_PyrdxlP-BS"/>
</dbReference>
<keyword evidence="5" id="KW-0663">Pyridoxal phosphate</keyword>
<dbReference type="InterPro" id="IPR015421">
    <property type="entry name" value="PyrdxlP-dep_Trfase_major"/>
</dbReference>
<dbReference type="PRINTS" id="PR00753">
    <property type="entry name" value="ACCSYNTHASE"/>
</dbReference>
<keyword evidence="4 6" id="KW-0808">Transferase</keyword>
<sequence>MKSKMKKEFLNFEGGLFSEVEKADVGDSYTKMAEAGVALMGWADPFMPDFSIPSHIMDKTIEAIKSPISSHYTAPTGNMELREVICSRFLEKYGVEIIPERNVIITPGSDSALFFAMFPFLQKDDEVIIPCPSYPNNMQNIKMMQATPVVYKLESNNDYQIEMESLEALVTDKTKMIVLTHPNNPTTTVYSKESLEAIRTIVLKYNLVLVCDQAFDDFTFENEYIAPMSLPDMFEHTITVCSISKGMGLSGYRVGYIVASDKIMDVMYGCAVSVVGATNTVSQIAAVEAFKHPEFMELFEKSYDYRRHQAYKILNNIPGVKLKLPESGFLAWVDVSELGDSSTICKRLVDEAKVAVNDGVNYGPGGEGHIRIVLGVYRDNEVVVEALERMAQVLNKIALEKGIK</sequence>
<dbReference type="EMBL" id="BLMI01000107">
    <property type="protein sequence ID" value="GFI40924.1"/>
    <property type="molecule type" value="Genomic_DNA"/>
</dbReference>
<comment type="similarity">
    <text evidence="2 6">Belongs to the class-I pyridoxal-phosphate-dependent aminotransferase family.</text>
</comment>
<evidence type="ECO:0000256" key="1">
    <source>
        <dbReference type="ARBA" id="ARBA00001933"/>
    </source>
</evidence>
<dbReference type="GO" id="GO:0030170">
    <property type="term" value="F:pyridoxal phosphate binding"/>
    <property type="evidence" value="ECO:0007669"/>
    <property type="project" value="InterPro"/>
</dbReference>
<dbReference type="InterPro" id="IPR050596">
    <property type="entry name" value="AspAT/PAT-like"/>
</dbReference>
<dbReference type="RefSeq" id="WP_172472335.1">
    <property type="nucleotide sequence ID" value="NZ_BLMI01000107.1"/>
</dbReference>
<accession>A0A829ZD47</accession>
<name>A0A829ZD47_9FIRM</name>